<reference evidence="1 2" key="1">
    <citation type="submission" date="2018-08" db="EMBL/GenBank/DDBJ databases">
        <title>A genome reference for cultivated species of the human gut microbiota.</title>
        <authorList>
            <person name="Zou Y."/>
            <person name="Xue W."/>
            <person name="Luo G."/>
        </authorList>
    </citation>
    <scope>NUCLEOTIDE SEQUENCE [LARGE SCALE GENOMIC DNA]</scope>
    <source>
        <strain evidence="1 2">OM08-14</strain>
    </source>
</reference>
<evidence type="ECO:0000313" key="1">
    <source>
        <dbReference type="EMBL" id="RGM34914.1"/>
    </source>
</evidence>
<comment type="caution">
    <text evidence="1">The sequence shown here is derived from an EMBL/GenBank/DDBJ whole genome shotgun (WGS) entry which is preliminary data.</text>
</comment>
<dbReference type="Proteomes" id="UP000260780">
    <property type="component" value="Unassembled WGS sequence"/>
</dbReference>
<accession>A0A3E4VY71</accession>
<proteinExistence type="predicted"/>
<name>A0A3E4VY71_9BACT</name>
<organism evidence="1 2">
    <name type="scientific">Phocaeicola plebeius</name>
    <dbReference type="NCBI Taxonomy" id="310297"/>
    <lineage>
        <taxon>Bacteria</taxon>
        <taxon>Pseudomonadati</taxon>
        <taxon>Bacteroidota</taxon>
        <taxon>Bacteroidia</taxon>
        <taxon>Bacteroidales</taxon>
        <taxon>Bacteroidaceae</taxon>
        <taxon>Phocaeicola</taxon>
    </lineage>
</organism>
<protein>
    <submittedName>
        <fullName evidence="1">Uncharacterized protein</fullName>
    </submittedName>
</protein>
<evidence type="ECO:0000313" key="2">
    <source>
        <dbReference type="Proteomes" id="UP000260780"/>
    </source>
</evidence>
<dbReference type="AlphaFoldDB" id="A0A3E4VY71"/>
<sequence length="95" mass="10980">MVKEGMDAAPQDYEFLMKYNLKQIYFYSIDCSMNGAGIDLKSPILEKLKKAIIEDTTFPLLHDEYKKNGKAGVMKKLLNNEAYYKTFLKCIRNGK</sequence>
<gene>
    <name evidence="1" type="ORF">DXC17_15585</name>
</gene>
<dbReference type="EMBL" id="QSTF01000060">
    <property type="protein sequence ID" value="RGM34914.1"/>
    <property type="molecule type" value="Genomic_DNA"/>
</dbReference>